<feature type="transmembrane region" description="Helical" evidence="2">
    <location>
        <begin position="96"/>
        <end position="117"/>
    </location>
</feature>
<dbReference type="RefSeq" id="WP_264246005.1">
    <property type="nucleotide sequence ID" value="NZ_CP107567.1"/>
</dbReference>
<evidence type="ECO:0000313" key="4">
    <source>
        <dbReference type="Proteomes" id="UP001163878"/>
    </source>
</evidence>
<keyword evidence="2" id="KW-1133">Transmembrane helix</keyword>
<keyword evidence="4" id="KW-1185">Reference proteome</keyword>
<accession>A0ABY6I9A4</accession>
<evidence type="ECO:0000313" key="3">
    <source>
        <dbReference type="EMBL" id="UYQ63583.1"/>
    </source>
</evidence>
<dbReference type="EMBL" id="CP107567">
    <property type="protein sequence ID" value="UYQ63583.1"/>
    <property type="molecule type" value="Genomic_DNA"/>
</dbReference>
<protein>
    <submittedName>
        <fullName evidence="3">Transmembrane transport protein</fullName>
    </submittedName>
</protein>
<reference evidence="3" key="1">
    <citation type="submission" date="2022-10" db="EMBL/GenBank/DDBJ databases">
        <title>Cytochrome P450 Catalyzes Benzene Ring Formation in the Biosynthesis of Trialkyl-Substituted Aromatic Polyketides.</title>
        <authorList>
            <person name="Zhao E."/>
            <person name="Ge H."/>
        </authorList>
    </citation>
    <scope>NUCLEOTIDE SEQUENCE</scope>
    <source>
        <strain evidence="3">NA0869</strain>
    </source>
</reference>
<feature type="transmembrane region" description="Helical" evidence="2">
    <location>
        <begin position="33"/>
        <end position="51"/>
    </location>
</feature>
<keyword evidence="2 3" id="KW-0812">Transmembrane</keyword>
<dbReference type="Proteomes" id="UP001163878">
    <property type="component" value="Chromosome"/>
</dbReference>
<feature type="transmembrane region" description="Helical" evidence="2">
    <location>
        <begin position="63"/>
        <end position="84"/>
    </location>
</feature>
<sequence length="182" mass="18790">MREHDPAPRRGVPEELERALAAEVSLGSRMRHVAVGLAGGCGAALIAVLWATEPHPLPVRTRAAFAGLIAVGLAWAAFAGWILSRRKPLFARDRVLGARLALAVTVVTGAAGTALAAARATTAGALATALAGVALIGAAALVLVRAHSHRRELLRLRDALRQNAPQPPSAPGPASRSSRRSP</sequence>
<name>A0ABY6I9A4_STRPE</name>
<feature type="transmembrane region" description="Helical" evidence="2">
    <location>
        <begin position="123"/>
        <end position="144"/>
    </location>
</feature>
<evidence type="ECO:0000256" key="1">
    <source>
        <dbReference type="SAM" id="MobiDB-lite"/>
    </source>
</evidence>
<keyword evidence="2" id="KW-0472">Membrane</keyword>
<evidence type="ECO:0000256" key="2">
    <source>
        <dbReference type="SAM" id="Phobius"/>
    </source>
</evidence>
<feature type="region of interest" description="Disordered" evidence="1">
    <location>
        <begin position="159"/>
        <end position="182"/>
    </location>
</feature>
<organism evidence="3 4">
    <name type="scientific">Streptomyces peucetius</name>
    <dbReference type="NCBI Taxonomy" id="1950"/>
    <lineage>
        <taxon>Bacteria</taxon>
        <taxon>Bacillati</taxon>
        <taxon>Actinomycetota</taxon>
        <taxon>Actinomycetes</taxon>
        <taxon>Kitasatosporales</taxon>
        <taxon>Streptomycetaceae</taxon>
        <taxon>Streptomyces</taxon>
    </lineage>
</organism>
<gene>
    <name evidence="3" type="ORF">OGH68_20385</name>
</gene>
<proteinExistence type="predicted"/>